<evidence type="ECO:0000256" key="3">
    <source>
        <dbReference type="ARBA" id="ARBA00022723"/>
    </source>
</evidence>
<dbReference type="EMBL" id="JAGTXO010000037">
    <property type="protein sequence ID" value="KAG8459782.1"/>
    <property type="molecule type" value="Genomic_DNA"/>
</dbReference>
<reference evidence="16" key="1">
    <citation type="submission" date="2021-05" db="EMBL/GenBank/DDBJ databases">
        <title>The genome of the haptophyte Pavlova lutheri (Diacronema luteri, Pavlovales) - a model for lipid biosynthesis in eukaryotic algae.</title>
        <authorList>
            <person name="Hulatt C.J."/>
            <person name="Posewitz M.C."/>
        </authorList>
    </citation>
    <scope>NUCLEOTIDE SEQUENCE</scope>
    <source>
        <strain evidence="16">NIVA-4/92</strain>
    </source>
</reference>
<evidence type="ECO:0000256" key="1">
    <source>
        <dbReference type="ARBA" id="ARBA00004319"/>
    </source>
</evidence>
<keyword evidence="13" id="KW-1015">Disulfide bond</keyword>
<dbReference type="InterPro" id="IPR001580">
    <property type="entry name" value="Calret/calnex"/>
</dbReference>
<dbReference type="GO" id="GO:0006457">
    <property type="term" value="P:protein folding"/>
    <property type="evidence" value="ECO:0007669"/>
    <property type="project" value="InterPro"/>
</dbReference>
<dbReference type="InterPro" id="IPR009033">
    <property type="entry name" value="Calreticulin/calnexin_P_dom_sf"/>
</dbReference>
<dbReference type="FunFam" id="2.60.120.200:FF:000018">
    <property type="entry name" value="Calreticulin 1b"/>
    <property type="match status" value="1"/>
</dbReference>
<keyword evidence="5" id="KW-0430">Lectin</keyword>
<name>A0A8J5XFB2_DIALT</name>
<keyword evidence="10 11" id="KW-0143">Chaperone</keyword>
<feature type="binding site" evidence="12">
    <location>
        <position position="321"/>
    </location>
    <ligand>
        <name>an alpha-D-glucoside</name>
        <dbReference type="ChEBI" id="CHEBI:22390"/>
    </ligand>
</feature>
<evidence type="ECO:0000256" key="6">
    <source>
        <dbReference type="ARBA" id="ARBA00022737"/>
    </source>
</evidence>
<evidence type="ECO:0000256" key="12">
    <source>
        <dbReference type="PIRSR" id="PIRSR002356-1"/>
    </source>
</evidence>
<evidence type="ECO:0000256" key="7">
    <source>
        <dbReference type="ARBA" id="ARBA00022824"/>
    </source>
</evidence>
<feature type="signal peptide" evidence="14">
    <location>
        <begin position="1"/>
        <end position="19"/>
    </location>
</feature>
<dbReference type="AlphaFoldDB" id="A0A8J5XFB2"/>
<dbReference type="Gene3D" id="2.60.120.200">
    <property type="match status" value="1"/>
</dbReference>
<dbReference type="PRINTS" id="PR00626">
    <property type="entry name" value="CALRETICULIN"/>
</dbReference>
<keyword evidence="17" id="KW-1185">Reference proteome</keyword>
<keyword evidence="4 14" id="KW-0732">Signal</keyword>
<comment type="similarity">
    <text evidence="2 11 14">Belongs to the calreticulin family.</text>
</comment>
<dbReference type="PIRSF" id="PIRSF002356">
    <property type="entry name" value="Calreticulin"/>
    <property type="match status" value="1"/>
</dbReference>
<feature type="region of interest" description="Disordered" evidence="15">
    <location>
        <begin position="225"/>
        <end position="270"/>
    </location>
</feature>
<dbReference type="Proteomes" id="UP000751190">
    <property type="component" value="Unassembled WGS sequence"/>
</dbReference>
<feature type="region of interest" description="Disordered" evidence="15">
    <location>
        <begin position="344"/>
        <end position="406"/>
    </location>
</feature>
<feature type="binding site" evidence="12">
    <location>
        <position position="110"/>
    </location>
    <ligand>
        <name>an alpha-D-glucoside</name>
        <dbReference type="ChEBI" id="CHEBI:22390"/>
    </ligand>
</feature>
<dbReference type="InterPro" id="IPR018124">
    <property type="entry name" value="Calret/calnex_CS"/>
</dbReference>
<evidence type="ECO:0000256" key="5">
    <source>
        <dbReference type="ARBA" id="ARBA00022734"/>
    </source>
</evidence>
<dbReference type="GO" id="GO:0005788">
    <property type="term" value="C:endoplasmic reticulum lumen"/>
    <property type="evidence" value="ECO:0007669"/>
    <property type="project" value="UniProtKB-SubCell"/>
</dbReference>
<feature type="compositionally biased region" description="Basic and acidic residues" evidence="15">
    <location>
        <begin position="344"/>
        <end position="381"/>
    </location>
</feature>
<evidence type="ECO:0000256" key="14">
    <source>
        <dbReference type="RuleBase" id="RU362126"/>
    </source>
</evidence>
<evidence type="ECO:0000256" key="9">
    <source>
        <dbReference type="ARBA" id="ARBA00022837"/>
    </source>
</evidence>
<dbReference type="InterPro" id="IPR009169">
    <property type="entry name" value="Calreticulin"/>
</dbReference>
<organism evidence="16 17">
    <name type="scientific">Diacronema lutheri</name>
    <name type="common">Unicellular marine alga</name>
    <name type="synonym">Monochrysis lutheri</name>
    <dbReference type="NCBI Taxonomy" id="2081491"/>
    <lineage>
        <taxon>Eukaryota</taxon>
        <taxon>Haptista</taxon>
        <taxon>Haptophyta</taxon>
        <taxon>Pavlovophyceae</taxon>
        <taxon>Pavlovales</taxon>
        <taxon>Pavlovaceae</taxon>
        <taxon>Diacronema</taxon>
    </lineage>
</organism>
<feature type="binding site" evidence="12">
    <location>
        <position position="132"/>
    </location>
    <ligand>
        <name>an alpha-D-glucoside</name>
        <dbReference type="ChEBI" id="CHEBI:22390"/>
    </ligand>
</feature>
<feature type="compositionally biased region" description="Acidic residues" evidence="15">
    <location>
        <begin position="385"/>
        <end position="406"/>
    </location>
</feature>
<sequence length="406" mass="45610">MPRRTLTLALAGLAASVHAKVYLSEDFSGDWEKRWVVSDWKKEEGQAGSWGVTAGDFYGDAEADKGLKTMDDARFYAISTAIDEFSNADKPLVVQFSVKHEQNIDCGGAYIKLFPKGVDQSKLHGGEGEDVYNVMFGPDICGYTKRTHFILRHAEKNNLISKEMTCKSDQLTHVYTLHLFPNRTFEVLIDGESERRGNLVDEFNLLPAKEIKDPAVSKPADWVDEKMIDDPDDHKPDGYDDIPKEIVDPEATKPDDWDDEDDGEWEAPVVPNPEYKGVWRAKRIANPAYKGEWEHPMIPNPEFSDDESIGKYASFGVAAFELWQVKAGTIFDNVLICDDPAEAEAKRKATWEANKDKEKEMFDKAEEAKRAKELEEAKEAGSDADSAEDEEDDEAAEGADELKDEV</sequence>
<keyword evidence="8" id="KW-0862">Zinc</keyword>
<feature type="binding site" evidence="12">
    <location>
        <position position="112"/>
    </location>
    <ligand>
        <name>an alpha-D-glucoside</name>
        <dbReference type="ChEBI" id="CHEBI:22390"/>
    </ligand>
</feature>
<dbReference type="OMA" id="KRDEICA"/>
<dbReference type="PANTHER" id="PTHR11073">
    <property type="entry name" value="CALRETICULIN AND CALNEXIN"/>
    <property type="match status" value="1"/>
</dbReference>
<dbReference type="GO" id="GO:0030246">
    <property type="term" value="F:carbohydrate binding"/>
    <property type="evidence" value="ECO:0007669"/>
    <property type="project" value="UniProtKB-KW"/>
</dbReference>
<keyword evidence="3" id="KW-0479">Metal-binding</keyword>
<dbReference type="Gene3D" id="2.10.250.10">
    <property type="entry name" value="Calreticulin/calnexin, P domain"/>
    <property type="match status" value="1"/>
</dbReference>
<dbReference type="PANTHER" id="PTHR11073:SF2">
    <property type="entry name" value="CALRETICULIN"/>
    <property type="match status" value="1"/>
</dbReference>
<dbReference type="GO" id="GO:0051082">
    <property type="term" value="F:unfolded protein binding"/>
    <property type="evidence" value="ECO:0007669"/>
    <property type="project" value="InterPro"/>
</dbReference>
<dbReference type="FunFam" id="2.10.250.10:FF:000002">
    <property type="entry name" value="Calreticulin"/>
    <property type="match status" value="1"/>
</dbReference>
<gene>
    <name evidence="16" type="ORF">KFE25_014345</name>
</gene>
<evidence type="ECO:0000256" key="2">
    <source>
        <dbReference type="ARBA" id="ARBA00010983"/>
    </source>
</evidence>
<dbReference type="PROSITE" id="PS00805">
    <property type="entry name" value="CALRETICULIN_REPEAT"/>
    <property type="match status" value="1"/>
</dbReference>
<feature type="chain" id="PRO_5035338520" description="Calreticulin" evidence="14">
    <location>
        <begin position="20"/>
        <end position="406"/>
    </location>
</feature>
<dbReference type="InterPro" id="IPR013320">
    <property type="entry name" value="ConA-like_dom_sf"/>
</dbReference>
<evidence type="ECO:0000256" key="15">
    <source>
        <dbReference type="SAM" id="MobiDB-lite"/>
    </source>
</evidence>
<dbReference type="PROSITE" id="PS00804">
    <property type="entry name" value="CALRETICULIN_2"/>
    <property type="match status" value="1"/>
</dbReference>
<accession>A0A8J5XFB2</accession>
<dbReference type="GO" id="GO:0005509">
    <property type="term" value="F:calcium ion binding"/>
    <property type="evidence" value="ECO:0007669"/>
    <property type="project" value="InterPro"/>
</dbReference>
<keyword evidence="6" id="KW-0677">Repeat</keyword>
<evidence type="ECO:0000256" key="8">
    <source>
        <dbReference type="ARBA" id="ARBA00022833"/>
    </source>
</evidence>
<comment type="caution">
    <text evidence="16">The sequence shown here is derived from an EMBL/GenBank/DDBJ whole genome shotgun (WGS) entry which is preliminary data.</text>
</comment>
<feature type="disulfide bond" evidence="13">
    <location>
        <begin position="106"/>
        <end position="141"/>
    </location>
</feature>
<feature type="binding site" evidence="12">
    <location>
        <position position="139"/>
    </location>
    <ligand>
        <name>an alpha-D-glucoside</name>
        <dbReference type="ChEBI" id="CHEBI:22390"/>
    </ligand>
</feature>
<proteinExistence type="inferred from homology"/>
<evidence type="ECO:0000313" key="16">
    <source>
        <dbReference type="EMBL" id="KAG8459782.1"/>
    </source>
</evidence>
<evidence type="ECO:0000256" key="4">
    <source>
        <dbReference type="ARBA" id="ARBA00022729"/>
    </source>
</evidence>
<dbReference type="OrthoDB" id="1938156at2759"/>
<dbReference type="Pfam" id="PF00262">
    <property type="entry name" value="Calreticulin"/>
    <property type="match status" value="2"/>
</dbReference>
<dbReference type="GO" id="GO:0005789">
    <property type="term" value="C:endoplasmic reticulum membrane"/>
    <property type="evidence" value="ECO:0007669"/>
    <property type="project" value="TreeGrafter"/>
</dbReference>
<feature type="compositionally biased region" description="Acidic residues" evidence="15">
    <location>
        <begin position="256"/>
        <end position="265"/>
    </location>
</feature>
<protein>
    <recommendedName>
        <fullName evidence="11">Calreticulin</fullName>
    </recommendedName>
</protein>
<evidence type="ECO:0000256" key="13">
    <source>
        <dbReference type="PIRSR" id="PIRSR002356-3"/>
    </source>
</evidence>
<feature type="compositionally biased region" description="Basic and acidic residues" evidence="15">
    <location>
        <begin position="225"/>
        <end position="255"/>
    </location>
</feature>
<keyword evidence="7 11" id="KW-0256">Endoplasmic reticulum</keyword>
<dbReference type="SUPFAM" id="SSF63887">
    <property type="entry name" value="P-domain of calnexin/calreticulin"/>
    <property type="match status" value="1"/>
</dbReference>
<evidence type="ECO:0000256" key="11">
    <source>
        <dbReference type="PIRNR" id="PIRNR002356"/>
    </source>
</evidence>
<dbReference type="GO" id="GO:0036503">
    <property type="term" value="P:ERAD pathway"/>
    <property type="evidence" value="ECO:0007669"/>
    <property type="project" value="TreeGrafter"/>
</dbReference>
<comment type="subcellular location">
    <subcellularLocation>
        <location evidence="1 11">Endoplasmic reticulum lumen</location>
    </subcellularLocation>
</comment>
<evidence type="ECO:0000256" key="10">
    <source>
        <dbReference type="ARBA" id="ARBA00023186"/>
    </source>
</evidence>
<dbReference type="SUPFAM" id="SSF49899">
    <property type="entry name" value="Concanavalin A-like lectins/glucanases"/>
    <property type="match status" value="1"/>
</dbReference>
<keyword evidence="9" id="KW-0106">Calcium</keyword>
<dbReference type="PROSITE" id="PS00803">
    <property type="entry name" value="CALRETICULIN_1"/>
    <property type="match status" value="1"/>
</dbReference>
<evidence type="ECO:0000313" key="17">
    <source>
        <dbReference type="Proteomes" id="UP000751190"/>
    </source>
</evidence>